<keyword evidence="5 7" id="KW-1133">Transmembrane helix</keyword>
<proteinExistence type="inferred from homology"/>
<dbReference type="PROSITE" id="PS50928">
    <property type="entry name" value="ABC_TM1"/>
    <property type="match status" value="1"/>
</dbReference>
<gene>
    <name evidence="9" type="ORF">A9Q02_15635</name>
</gene>
<comment type="similarity">
    <text evidence="7">Belongs to the binding-protein-dependent transport system permease family.</text>
</comment>
<dbReference type="PANTHER" id="PTHR43744">
    <property type="entry name" value="ABC TRANSPORTER PERMEASE PROTEIN MG189-RELATED-RELATED"/>
    <property type="match status" value="1"/>
</dbReference>
<evidence type="ECO:0000313" key="10">
    <source>
        <dbReference type="Proteomes" id="UP000220922"/>
    </source>
</evidence>
<comment type="caution">
    <text evidence="9">The sequence shown here is derived from an EMBL/GenBank/DDBJ whole genome shotgun (WGS) entry which is preliminary data.</text>
</comment>
<dbReference type="RefSeq" id="WP_245860538.1">
    <property type="nucleotide sequence ID" value="NZ_LYXE01000102.1"/>
</dbReference>
<keyword evidence="3" id="KW-1003">Cell membrane</keyword>
<evidence type="ECO:0000256" key="6">
    <source>
        <dbReference type="ARBA" id="ARBA00023136"/>
    </source>
</evidence>
<feature type="transmembrane region" description="Helical" evidence="7">
    <location>
        <begin position="121"/>
        <end position="143"/>
    </location>
</feature>
<keyword evidence="6 7" id="KW-0472">Membrane</keyword>
<dbReference type="CDD" id="cd06261">
    <property type="entry name" value="TM_PBP2"/>
    <property type="match status" value="1"/>
</dbReference>
<feature type="transmembrane region" description="Helical" evidence="7">
    <location>
        <begin position="155"/>
        <end position="172"/>
    </location>
</feature>
<evidence type="ECO:0000313" key="9">
    <source>
        <dbReference type="EMBL" id="PDV98387.1"/>
    </source>
</evidence>
<dbReference type="InterPro" id="IPR000515">
    <property type="entry name" value="MetI-like"/>
</dbReference>
<feature type="transmembrane region" description="Helical" evidence="7">
    <location>
        <begin position="85"/>
        <end position="109"/>
    </location>
</feature>
<evidence type="ECO:0000256" key="4">
    <source>
        <dbReference type="ARBA" id="ARBA00022692"/>
    </source>
</evidence>
<keyword evidence="10" id="KW-1185">Reference proteome</keyword>
<evidence type="ECO:0000256" key="1">
    <source>
        <dbReference type="ARBA" id="ARBA00004651"/>
    </source>
</evidence>
<dbReference type="InterPro" id="IPR035906">
    <property type="entry name" value="MetI-like_sf"/>
</dbReference>
<dbReference type="GO" id="GO:0005886">
    <property type="term" value="C:plasma membrane"/>
    <property type="evidence" value="ECO:0007669"/>
    <property type="project" value="UniProtKB-SubCell"/>
</dbReference>
<dbReference type="Gene3D" id="1.10.3720.10">
    <property type="entry name" value="MetI-like"/>
    <property type="match status" value="1"/>
</dbReference>
<keyword evidence="2 7" id="KW-0813">Transport</keyword>
<evidence type="ECO:0000256" key="2">
    <source>
        <dbReference type="ARBA" id="ARBA00022448"/>
    </source>
</evidence>
<evidence type="ECO:0000256" key="7">
    <source>
        <dbReference type="RuleBase" id="RU363032"/>
    </source>
</evidence>
<feature type="transmembrane region" description="Helical" evidence="7">
    <location>
        <begin position="24"/>
        <end position="46"/>
    </location>
</feature>
<dbReference type="Pfam" id="PF00528">
    <property type="entry name" value="BPD_transp_1"/>
    <property type="match status" value="1"/>
</dbReference>
<accession>A0A2H3L7X1</accession>
<keyword evidence="4 7" id="KW-0812">Transmembrane</keyword>
<organism evidence="9 10">
    <name type="scientific">Candidatus Chloroploca asiatica</name>
    <dbReference type="NCBI Taxonomy" id="1506545"/>
    <lineage>
        <taxon>Bacteria</taxon>
        <taxon>Bacillati</taxon>
        <taxon>Chloroflexota</taxon>
        <taxon>Chloroflexia</taxon>
        <taxon>Chloroflexales</taxon>
        <taxon>Chloroflexineae</taxon>
        <taxon>Oscillochloridaceae</taxon>
        <taxon>Candidatus Chloroploca</taxon>
    </lineage>
</organism>
<reference evidence="9 10" key="1">
    <citation type="submission" date="2016-05" db="EMBL/GenBank/DDBJ databases">
        <authorList>
            <person name="Lavstsen T."/>
            <person name="Jespersen J.S."/>
        </authorList>
    </citation>
    <scope>NUCLEOTIDE SEQUENCE [LARGE SCALE GENOMIC DNA]</scope>
    <source>
        <strain evidence="9 10">B7-9</strain>
    </source>
</reference>
<protein>
    <submittedName>
        <fullName evidence="9">Sugar ABC transporter permease</fullName>
    </submittedName>
</protein>
<sequence>MSTVAEPMSTGRIRSVRPAWTRNLFWYGLLLLASIVTVLPFLWLLMTALKGPSDAVFGFPPQFLPREPTLANFTRVWNQLPIWRFFVNSLFVAALTVTLNVTVSSLAAYPLAKMNFPGREVIFYLLLATLIVPAELTFIPGYILAVQVFQYYDTLWALIFPSVFSAFNIFLLRQAYKTVPNDLIDAARIDGANELRIWWSVLTPTIRPSLATAAVFTAVTSWNALLWPSLMLRTRELYTLPVGLMALRGMFTADFRLIAAGAVMVIIPILIAFIFAQRYFVAGLSGAVKG</sequence>
<comment type="subcellular location">
    <subcellularLocation>
        <location evidence="1 7">Cell membrane</location>
        <topology evidence="1 7">Multi-pass membrane protein</topology>
    </subcellularLocation>
</comment>
<feature type="domain" description="ABC transmembrane type-1" evidence="8">
    <location>
        <begin position="86"/>
        <end position="276"/>
    </location>
</feature>
<evidence type="ECO:0000259" key="8">
    <source>
        <dbReference type="PROSITE" id="PS50928"/>
    </source>
</evidence>
<feature type="transmembrane region" description="Helical" evidence="7">
    <location>
        <begin position="255"/>
        <end position="276"/>
    </location>
</feature>
<name>A0A2H3L7X1_9CHLR</name>
<dbReference type="EMBL" id="LYXE01000102">
    <property type="protein sequence ID" value="PDV98387.1"/>
    <property type="molecule type" value="Genomic_DNA"/>
</dbReference>
<evidence type="ECO:0000256" key="3">
    <source>
        <dbReference type="ARBA" id="ARBA00022475"/>
    </source>
</evidence>
<dbReference type="SUPFAM" id="SSF161098">
    <property type="entry name" value="MetI-like"/>
    <property type="match status" value="1"/>
</dbReference>
<evidence type="ECO:0000256" key="5">
    <source>
        <dbReference type="ARBA" id="ARBA00022989"/>
    </source>
</evidence>
<dbReference type="AlphaFoldDB" id="A0A2H3L7X1"/>
<dbReference type="Proteomes" id="UP000220922">
    <property type="component" value="Unassembled WGS sequence"/>
</dbReference>
<dbReference type="GO" id="GO:0055085">
    <property type="term" value="P:transmembrane transport"/>
    <property type="evidence" value="ECO:0007669"/>
    <property type="project" value="InterPro"/>
</dbReference>
<dbReference type="PANTHER" id="PTHR43744:SF3">
    <property type="entry name" value="LACTOSE TRANSPORT SYSTEM PERMEASE PROTEIN LACG"/>
    <property type="match status" value="1"/>
</dbReference>